<gene>
    <name evidence="2" type="ORF">FJY68_05340</name>
</gene>
<evidence type="ECO:0000313" key="3">
    <source>
        <dbReference type="Proteomes" id="UP000779900"/>
    </source>
</evidence>
<name>A0A937XF86_UNCW3</name>
<dbReference type="GO" id="GO:0016810">
    <property type="term" value="F:hydrolase activity, acting on carbon-nitrogen (but not peptide) bonds"/>
    <property type="evidence" value="ECO:0007669"/>
    <property type="project" value="InterPro"/>
</dbReference>
<dbReference type="InterPro" id="IPR011059">
    <property type="entry name" value="Metal-dep_hydrolase_composite"/>
</dbReference>
<organism evidence="2 3">
    <name type="scientific">candidate division WOR-3 bacterium</name>
    <dbReference type="NCBI Taxonomy" id="2052148"/>
    <lineage>
        <taxon>Bacteria</taxon>
        <taxon>Bacteria division WOR-3</taxon>
    </lineage>
</organism>
<dbReference type="InterPro" id="IPR033932">
    <property type="entry name" value="YtcJ-like"/>
</dbReference>
<proteinExistence type="predicted"/>
<reference evidence="2" key="1">
    <citation type="submission" date="2019-03" db="EMBL/GenBank/DDBJ databases">
        <title>Lake Tanganyika Metagenome-Assembled Genomes (MAGs).</title>
        <authorList>
            <person name="Tran P."/>
        </authorList>
    </citation>
    <scope>NUCLEOTIDE SEQUENCE</scope>
    <source>
        <strain evidence="2">K_DeepCast_150m_m2_040</strain>
    </source>
</reference>
<evidence type="ECO:0000259" key="1">
    <source>
        <dbReference type="Pfam" id="PF07969"/>
    </source>
</evidence>
<evidence type="ECO:0000313" key="2">
    <source>
        <dbReference type="EMBL" id="MBM3331264.1"/>
    </source>
</evidence>
<dbReference type="Proteomes" id="UP000779900">
    <property type="component" value="Unassembled WGS sequence"/>
</dbReference>
<dbReference type="InterPro" id="IPR032466">
    <property type="entry name" value="Metal_Hydrolase"/>
</dbReference>
<dbReference type="CDD" id="cd01300">
    <property type="entry name" value="YtcJ_like"/>
    <property type="match status" value="1"/>
</dbReference>
<dbReference type="InterPro" id="IPR013108">
    <property type="entry name" value="Amidohydro_3"/>
</dbReference>
<sequence>MKLTGQTIVDARARQRPGTVVFDTRIREIVIERESETATEIRSFDPSTLQPAPAVIVPGLIDSHTHPLETGLQLLFADLRGASSVAEVQQSLRDRHQDALARGMLLGFNLEPDGLKEQRYPSREELDAVVPEVPVFIYRVDGHSAVTNTAGLQLVLAGWPGVRARGMDGDCNGRPTGVLRGEAYERASRLFKHRLAPDTVREALHLAGRQAAAKGVTTIGALVGVEDTSDDEWRALLDGLAACAVGTVPYLQTWNVETPRRFGLKQAGGCLLLDGSFGSRTAALNESYSDAPGNSGVSYVSDEKLLSFLRAAIAAGLQTALHAIGDRAVEQVVRCHEQLAGPDSGNPLRHRVEHAELLNDALIDRIAGLGLVLGVQPAFEDEWGGPDRMYSVRLGERWRITNPYRRLLDSRVLLAGGSDAPITPIDPIAGIRAAVDRGNSLQAVSGEEALAMFTSAASFALGREATCGSIGVGKDADVTVLTSDPRTSGLCQVVATFRTGICIYKNDALADSLRLEA</sequence>
<dbReference type="EMBL" id="VGIR01000024">
    <property type="protein sequence ID" value="MBM3331264.1"/>
    <property type="molecule type" value="Genomic_DNA"/>
</dbReference>
<dbReference type="SUPFAM" id="SSF51338">
    <property type="entry name" value="Composite domain of metallo-dependent hydrolases"/>
    <property type="match status" value="1"/>
</dbReference>
<dbReference type="Gene3D" id="2.30.40.10">
    <property type="entry name" value="Urease, subunit C, domain 1"/>
    <property type="match status" value="1"/>
</dbReference>
<comment type="caution">
    <text evidence="2">The sequence shown here is derived from an EMBL/GenBank/DDBJ whole genome shotgun (WGS) entry which is preliminary data.</text>
</comment>
<dbReference type="SUPFAM" id="SSF51556">
    <property type="entry name" value="Metallo-dependent hydrolases"/>
    <property type="match status" value="1"/>
</dbReference>
<accession>A0A937XF86</accession>
<dbReference type="PANTHER" id="PTHR22642">
    <property type="entry name" value="IMIDAZOLONEPROPIONASE"/>
    <property type="match status" value="1"/>
</dbReference>
<feature type="domain" description="Amidohydrolase 3" evidence="1">
    <location>
        <begin position="55"/>
        <end position="485"/>
    </location>
</feature>
<dbReference type="PANTHER" id="PTHR22642:SF22">
    <property type="entry name" value="EXOENZYMES REGULATORY PROTEIN AEPA"/>
    <property type="match status" value="1"/>
</dbReference>
<protein>
    <submittedName>
        <fullName evidence="2">Amidohydrolase</fullName>
    </submittedName>
</protein>
<dbReference type="Gene3D" id="3.20.20.140">
    <property type="entry name" value="Metal-dependent hydrolases"/>
    <property type="match status" value="1"/>
</dbReference>
<dbReference type="Gene3D" id="3.10.310.70">
    <property type="match status" value="1"/>
</dbReference>
<dbReference type="AlphaFoldDB" id="A0A937XF86"/>
<dbReference type="Pfam" id="PF07969">
    <property type="entry name" value="Amidohydro_3"/>
    <property type="match status" value="1"/>
</dbReference>